<sequence>MVSRALRTRGVSITLEDYDNWDGGIWTWLITVSLSPQDWAAFDGKEKRTTVEKELAELANAIVVSDAHGFMVQFSAIAISASRGVTNQGRAHSSNPATIEHEGLLFRSQPEVLLFVALRDTGLPVMPLPVVTSKGPLFKRIEPDFVVICRGMTFVVEVDGDRWHQESPAAAQERLRHLEDEGVRIIRVSADDCKSSDSAKKTAKNILLRIERILESQKTKDY</sequence>
<dbReference type="EMBL" id="JAMZMM010000083">
    <property type="protein sequence ID" value="MCP2728936.1"/>
    <property type="molecule type" value="Genomic_DNA"/>
</dbReference>
<name>A0AAE3GQM2_9CYAN</name>
<accession>A0AAE3GQM2</accession>
<keyword evidence="2" id="KW-1185">Reference proteome</keyword>
<organism evidence="1 2">
    <name type="scientific">Limnofasciculus baicalensis BBK-W-15</name>
    <dbReference type="NCBI Taxonomy" id="2699891"/>
    <lineage>
        <taxon>Bacteria</taxon>
        <taxon>Bacillati</taxon>
        <taxon>Cyanobacteriota</taxon>
        <taxon>Cyanophyceae</taxon>
        <taxon>Coleofasciculales</taxon>
        <taxon>Coleofasciculaceae</taxon>
        <taxon>Limnofasciculus</taxon>
        <taxon>Limnofasciculus baicalensis</taxon>
    </lineage>
</organism>
<dbReference type="Gene3D" id="3.40.960.10">
    <property type="entry name" value="VSR Endonuclease"/>
    <property type="match status" value="1"/>
</dbReference>
<evidence type="ECO:0000313" key="2">
    <source>
        <dbReference type="Proteomes" id="UP001204953"/>
    </source>
</evidence>
<dbReference type="Proteomes" id="UP001204953">
    <property type="component" value="Unassembled WGS sequence"/>
</dbReference>
<gene>
    <name evidence="1" type="ORF">NJ959_10755</name>
</gene>
<dbReference type="RefSeq" id="WP_254011726.1">
    <property type="nucleotide sequence ID" value="NZ_JAMZMM010000083.1"/>
</dbReference>
<protein>
    <recommendedName>
        <fullName evidence="3">DUF559 domain-containing protein</fullName>
    </recommendedName>
</protein>
<dbReference type="AlphaFoldDB" id="A0AAE3GQM2"/>
<comment type="caution">
    <text evidence="1">The sequence shown here is derived from an EMBL/GenBank/DDBJ whole genome shotgun (WGS) entry which is preliminary data.</text>
</comment>
<proteinExistence type="predicted"/>
<evidence type="ECO:0008006" key="3">
    <source>
        <dbReference type="Google" id="ProtNLM"/>
    </source>
</evidence>
<reference evidence="1" key="1">
    <citation type="submission" date="2022-06" db="EMBL/GenBank/DDBJ databases">
        <title>New cyanobacteria of genus Symplocastrum in benthos of Lake Baikal.</title>
        <authorList>
            <person name="Sorokovikova E."/>
            <person name="Tikhonova I."/>
            <person name="Krasnopeev A."/>
            <person name="Evseev P."/>
            <person name="Gladkikh A."/>
            <person name="Belykh O."/>
        </authorList>
    </citation>
    <scope>NUCLEOTIDE SEQUENCE</scope>
    <source>
        <strain evidence="1">BBK-W-15</strain>
    </source>
</reference>
<evidence type="ECO:0000313" key="1">
    <source>
        <dbReference type="EMBL" id="MCP2728936.1"/>
    </source>
</evidence>